<keyword evidence="1" id="KW-0812">Transmembrane</keyword>
<reference evidence="3" key="1">
    <citation type="submission" date="2016-02" db="EMBL/GenBank/DDBJ databases">
        <title>Draft genome sequence of Microdochium bolleyi, a fungal endophyte of beachgrass.</title>
        <authorList>
            <consortium name="DOE Joint Genome Institute"/>
            <person name="David A.S."/>
            <person name="May G."/>
            <person name="Haridas S."/>
            <person name="Lim J."/>
            <person name="Wang M."/>
            <person name="Labutti K."/>
            <person name="Lipzen A."/>
            <person name="Barry K."/>
            <person name="Grigoriev I.V."/>
        </authorList>
    </citation>
    <scope>NUCLEOTIDE SEQUENCE [LARGE SCALE GENOMIC DNA]</scope>
    <source>
        <strain evidence="3">J235TASD1</strain>
    </source>
</reference>
<sequence>MAFGGDQAEWDKTVCVHNLFSLEKPCFQLPISSFCFRLLYIYLSIPLYIVFLGGGGEEMETLILLGPHQSRKHSLIFNNLSLEQSPSHAEM</sequence>
<evidence type="ECO:0000256" key="1">
    <source>
        <dbReference type="SAM" id="Phobius"/>
    </source>
</evidence>
<gene>
    <name evidence="2" type="ORF">Micbo1qcDRAFT_32837</name>
</gene>
<evidence type="ECO:0000313" key="3">
    <source>
        <dbReference type="Proteomes" id="UP000070501"/>
    </source>
</evidence>
<organism evidence="2 3">
    <name type="scientific">Microdochium bolleyi</name>
    <dbReference type="NCBI Taxonomy" id="196109"/>
    <lineage>
        <taxon>Eukaryota</taxon>
        <taxon>Fungi</taxon>
        <taxon>Dikarya</taxon>
        <taxon>Ascomycota</taxon>
        <taxon>Pezizomycotina</taxon>
        <taxon>Sordariomycetes</taxon>
        <taxon>Xylariomycetidae</taxon>
        <taxon>Xylariales</taxon>
        <taxon>Microdochiaceae</taxon>
        <taxon>Microdochium</taxon>
    </lineage>
</organism>
<evidence type="ECO:0000313" key="2">
    <source>
        <dbReference type="EMBL" id="KXJ86857.1"/>
    </source>
</evidence>
<dbReference type="Proteomes" id="UP000070501">
    <property type="component" value="Unassembled WGS sequence"/>
</dbReference>
<dbReference type="AlphaFoldDB" id="A0A136IPK0"/>
<dbReference type="InParanoid" id="A0A136IPK0"/>
<protein>
    <submittedName>
        <fullName evidence="2">Uncharacterized protein</fullName>
    </submittedName>
</protein>
<keyword evidence="3" id="KW-1185">Reference proteome</keyword>
<keyword evidence="1" id="KW-0472">Membrane</keyword>
<dbReference type="EMBL" id="KQ964265">
    <property type="protein sequence ID" value="KXJ86857.1"/>
    <property type="molecule type" value="Genomic_DNA"/>
</dbReference>
<name>A0A136IPK0_9PEZI</name>
<feature type="transmembrane region" description="Helical" evidence="1">
    <location>
        <begin position="34"/>
        <end position="54"/>
    </location>
</feature>
<proteinExistence type="predicted"/>
<accession>A0A136IPK0</accession>
<keyword evidence="1" id="KW-1133">Transmembrane helix</keyword>